<evidence type="ECO:0000259" key="1">
    <source>
        <dbReference type="Pfam" id="PF12680"/>
    </source>
</evidence>
<dbReference type="RefSeq" id="WP_180914936.1">
    <property type="nucleotide sequence ID" value="NZ_CP059165.1"/>
</dbReference>
<feature type="domain" description="SnoaL-like" evidence="1">
    <location>
        <begin position="16"/>
        <end position="123"/>
    </location>
</feature>
<dbReference type="Pfam" id="PF12680">
    <property type="entry name" value="SnoaL_2"/>
    <property type="match status" value="1"/>
</dbReference>
<reference evidence="2" key="2">
    <citation type="submission" date="2020-07" db="EMBL/GenBank/DDBJ databases">
        <authorList>
            <person name="Yu X."/>
        </authorList>
    </citation>
    <scope>NUCLEOTIDE SEQUENCE [LARGE SCALE GENOMIC DNA]</scope>
    <source>
        <strain evidence="2">24T</strain>
    </source>
</reference>
<gene>
    <name evidence="2" type="ORF">H0P51_21775</name>
</gene>
<keyword evidence="3" id="KW-1185">Reference proteome</keyword>
<name>A0A7D6I7A9_9MYCO</name>
<reference evidence="2" key="1">
    <citation type="submission" date="2020-07" db="EMBL/GenBank/DDBJ databases">
        <title>Description of Mycobacterium gordonae subsp. intergordonae subsp.nov. and Mycobacterium gordonae subsp. gordonae subsp. nov.</title>
        <authorList>
            <person name="Huang H."/>
        </authorList>
    </citation>
    <scope>NUCLEOTIDE SEQUENCE [LARGE SCALE GENOMIC DNA]</scope>
    <source>
        <strain evidence="2">24T</strain>
    </source>
</reference>
<dbReference type="SUPFAM" id="SSF54427">
    <property type="entry name" value="NTF2-like"/>
    <property type="match status" value="1"/>
</dbReference>
<dbReference type="Proteomes" id="UP000510682">
    <property type="component" value="Chromosome"/>
</dbReference>
<sequence length="149" mass="16224">MAAEPTARDRSSVVLVTEFLRAFERFDFAAQLQLMADGIRLRLPTAPSGLPREVLGCDAVGRFLEEVAQVWPRFSLARCEVHAFADDPGRVVASYASDAENVDGTPYRNSYLALASVEDGKIATFEEFFDPAPMSEALTKCIAAQCASS</sequence>
<dbReference type="InterPro" id="IPR032710">
    <property type="entry name" value="NTF2-like_dom_sf"/>
</dbReference>
<protein>
    <submittedName>
        <fullName evidence="2">Nuclear transport factor 2 family protein</fullName>
    </submittedName>
</protein>
<evidence type="ECO:0000313" key="2">
    <source>
        <dbReference type="EMBL" id="QLL06357.1"/>
    </source>
</evidence>
<dbReference type="AlphaFoldDB" id="A0A7D6I7A9"/>
<dbReference type="KEGG" id="mgor:H0P51_21775"/>
<evidence type="ECO:0000313" key="3">
    <source>
        <dbReference type="Proteomes" id="UP000510682"/>
    </source>
</evidence>
<dbReference type="Gene3D" id="3.10.450.50">
    <property type="match status" value="1"/>
</dbReference>
<organism evidence="2 3">
    <name type="scientific">Mycobacterium vicinigordonae</name>
    <dbReference type="NCBI Taxonomy" id="1719132"/>
    <lineage>
        <taxon>Bacteria</taxon>
        <taxon>Bacillati</taxon>
        <taxon>Actinomycetota</taxon>
        <taxon>Actinomycetes</taxon>
        <taxon>Mycobacteriales</taxon>
        <taxon>Mycobacteriaceae</taxon>
        <taxon>Mycobacterium</taxon>
    </lineage>
</organism>
<dbReference type="InterPro" id="IPR037401">
    <property type="entry name" value="SnoaL-like"/>
</dbReference>
<accession>A0A7D6I7A9</accession>
<proteinExistence type="predicted"/>
<dbReference type="EMBL" id="CP059165">
    <property type="protein sequence ID" value="QLL06357.1"/>
    <property type="molecule type" value="Genomic_DNA"/>
</dbReference>